<dbReference type="EMBL" id="JABBWM010000022">
    <property type="protein sequence ID" value="KAG2110004.1"/>
    <property type="molecule type" value="Genomic_DNA"/>
</dbReference>
<dbReference type="SUPFAM" id="SSF140996">
    <property type="entry name" value="Hermes dimerisation domain"/>
    <property type="match status" value="1"/>
</dbReference>
<dbReference type="Proteomes" id="UP000823399">
    <property type="component" value="Unassembled WGS sequence"/>
</dbReference>
<comment type="subcellular location">
    <subcellularLocation>
        <location evidence="1">Nucleus</location>
    </subcellularLocation>
</comment>
<evidence type="ECO:0000256" key="5">
    <source>
        <dbReference type="ARBA" id="ARBA00023242"/>
    </source>
</evidence>
<accession>A0A9P7F9Y6</accession>
<dbReference type="AlphaFoldDB" id="A0A9P7F9Y6"/>
<protein>
    <recommendedName>
        <fullName evidence="8">Transposase</fullName>
    </recommendedName>
</protein>
<dbReference type="GO" id="GO:0008270">
    <property type="term" value="F:zinc ion binding"/>
    <property type="evidence" value="ECO:0007669"/>
    <property type="project" value="UniProtKB-KW"/>
</dbReference>
<keyword evidence="5" id="KW-0539">Nucleus</keyword>
<name>A0A9P7F9Y6_9AGAM</name>
<evidence type="ECO:0000256" key="1">
    <source>
        <dbReference type="ARBA" id="ARBA00004123"/>
    </source>
</evidence>
<evidence type="ECO:0000256" key="4">
    <source>
        <dbReference type="ARBA" id="ARBA00022833"/>
    </source>
</evidence>
<dbReference type="RefSeq" id="XP_041293872.1">
    <property type="nucleotide sequence ID" value="XM_041431270.1"/>
</dbReference>
<gene>
    <name evidence="6" type="ORF">F5147DRAFT_575404</name>
</gene>
<keyword evidence="2" id="KW-0479">Metal-binding</keyword>
<reference evidence="6" key="1">
    <citation type="journal article" date="2020" name="New Phytol.">
        <title>Comparative genomics reveals dynamic genome evolution in host specialist ectomycorrhizal fungi.</title>
        <authorList>
            <person name="Lofgren L.A."/>
            <person name="Nguyen N.H."/>
            <person name="Vilgalys R."/>
            <person name="Ruytinx J."/>
            <person name="Liao H.L."/>
            <person name="Branco S."/>
            <person name="Kuo A."/>
            <person name="LaButti K."/>
            <person name="Lipzen A."/>
            <person name="Andreopoulos W."/>
            <person name="Pangilinan J."/>
            <person name="Riley R."/>
            <person name="Hundley H."/>
            <person name="Na H."/>
            <person name="Barry K."/>
            <person name="Grigoriev I.V."/>
            <person name="Stajich J.E."/>
            <person name="Kennedy P.G."/>
        </authorList>
    </citation>
    <scope>NUCLEOTIDE SEQUENCE</scope>
    <source>
        <strain evidence="6">FC423</strain>
    </source>
</reference>
<keyword evidence="7" id="KW-1185">Reference proteome</keyword>
<evidence type="ECO:0000313" key="6">
    <source>
        <dbReference type="EMBL" id="KAG2110004.1"/>
    </source>
</evidence>
<evidence type="ECO:0008006" key="8">
    <source>
        <dbReference type="Google" id="ProtNLM"/>
    </source>
</evidence>
<proteinExistence type="predicted"/>
<dbReference type="OrthoDB" id="2677917at2759"/>
<evidence type="ECO:0000256" key="2">
    <source>
        <dbReference type="ARBA" id="ARBA00022723"/>
    </source>
</evidence>
<comment type="caution">
    <text evidence="6">The sequence shown here is derived from an EMBL/GenBank/DDBJ whole genome shotgun (WGS) entry which is preliminary data.</text>
</comment>
<sequence length="230" mass="26455">ERLMKDWISLVYTFFNPKPCIVIIEGRRAHEFKCFGKSCKATVRRYLDKKDARSTGNMRKHVRACWGEDVLMAADNAKDANEARTKIVRGFLRNGSITASFERKGKGQVAYSHRQHTRAETRAEIVKWVAESLRPFEIVKDQGFQSLMKTGRPEYYLPSPSTITQDVRVVFVRTHECIAKMTKEYAGKLNFTMDGWTATNHRAFITFLVHLEHNGVLLSFPLDIVEVPKV</sequence>
<evidence type="ECO:0000256" key="3">
    <source>
        <dbReference type="ARBA" id="ARBA00022771"/>
    </source>
</evidence>
<dbReference type="Gene3D" id="1.10.10.1070">
    <property type="entry name" value="Zinc finger, BED domain-containing"/>
    <property type="match status" value="1"/>
</dbReference>
<evidence type="ECO:0000313" key="7">
    <source>
        <dbReference type="Proteomes" id="UP000823399"/>
    </source>
</evidence>
<dbReference type="PANTHER" id="PTHR46481:SF10">
    <property type="entry name" value="ZINC FINGER BED DOMAIN-CONTAINING PROTEIN 39"/>
    <property type="match status" value="1"/>
</dbReference>
<dbReference type="GO" id="GO:0005634">
    <property type="term" value="C:nucleus"/>
    <property type="evidence" value="ECO:0007669"/>
    <property type="project" value="UniProtKB-SubCell"/>
</dbReference>
<dbReference type="InterPro" id="IPR052035">
    <property type="entry name" value="ZnF_BED_domain_contain"/>
</dbReference>
<dbReference type="GeneID" id="64693529"/>
<organism evidence="6 7">
    <name type="scientific">Suillus discolor</name>
    <dbReference type="NCBI Taxonomy" id="1912936"/>
    <lineage>
        <taxon>Eukaryota</taxon>
        <taxon>Fungi</taxon>
        <taxon>Dikarya</taxon>
        <taxon>Basidiomycota</taxon>
        <taxon>Agaricomycotina</taxon>
        <taxon>Agaricomycetes</taxon>
        <taxon>Agaricomycetidae</taxon>
        <taxon>Boletales</taxon>
        <taxon>Suillineae</taxon>
        <taxon>Suillaceae</taxon>
        <taxon>Suillus</taxon>
    </lineage>
</organism>
<keyword evidence="3" id="KW-0863">Zinc-finger</keyword>
<feature type="non-terminal residue" evidence="6">
    <location>
        <position position="230"/>
    </location>
</feature>
<keyword evidence="4" id="KW-0862">Zinc</keyword>
<dbReference type="PANTHER" id="PTHR46481">
    <property type="entry name" value="ZINC FINGER BED DOMAIN-CONTAINING PROTEIN 4"/>
    <property type="match status" value="1"/>
</dbReference>